<gene>
    <name evidence="3" type="ORF">E3P99_01460</name>
</gene>
<organism evidence="3 4">
    <name type="scientific">Wallemia hederae</name>
    <dbReference type="NCBI Taxonomy" id="1540922"/>
    <lineage>
        <taxon>Eukaryota</taxon>
        <taxon>Fungi</taxon>
        <taxon>Dikarya</taxon>
        <taxon>Basidiomycota</taxon>
        <taxon>Wallemiomycotina</taxon>
        <taxon>Wallemiomycetes</taxon>
        <taxon>Wallemiales</taxon>
        <taxon>Wallemiaceae</taxon>
        <taxon>Wallemia</taxon>
    </lineage>
</organism>
<dbReference type="PANTHER" id="PTHR10695:SF46">
    <property type="entry name" value="BIFUNCTIONAL COENZYME A SYNTHASE-RELATED"/>
    <property type="match status" value="1"/>
</dbReference>
<evidence type="ECO:0008006" key="5">
    <source>
        <dbReference type="Google" id="ProtNLM"/>
    </source>
</evidence>
<evidence type="ECO:0000313" key="3">
    <source>
        <dbReference type="EMBL" id="TIA90656.1"/>
    </source>
</evidence>
<dbReference type="PROSITE" id="PS51219">
    <property type="entry name" value="DPCK"/>
    <property type="match status" value="1"/>
</dbReference>
<dbReference type="GO" id="GO:0004140">
    <property type="term" value="F:dephospho-CoA kinase activity"/>
    <property type="evidence" value="ECO:0007669"/>
    <property type="project" value="InterPro"/>
</dbReference>
<comment type="caution">
    <text evidence="3">The sequence shown here is derived from an EMBL/GenBank/DDBJ whole genome shotgun (WGS) entry which is preliminary data.</text>
</comment>
<evidence type="ECO:0000313" key="4">
    <source>
        <dbReference type="Proteomes" id="UP000310189"/>
    </source>
</evidence>
<keyword evidence="4" id="KW-1185">Reference proteome</keyword>
<dbReference type="InterPro" id="IPR027417">
    <property type="entry name" value="P-loop_NTPase"/>
</dbReference>
<protein>
    <recommendedName>
        <fullName evidence="5">Dephospho-CoA kinase</fullName>
    </recommendedName>
</protein>
<evidence type="ECO:0000256" key="1">
    <source>
        <dbReference type="ARBA" id="ARBA00022741"/>
    </source>
</evidence>
<dbReference type="InterPro" id="IPR001977">
    <property type="entry name" value="Depp_CoAkinase"/>
</dbReference>
<dbReference type="GO" id="GO:0005524">
    <property type="term" value="F:ATP binding"/>
    <property type="evidence" value="ECO:0007669"/>
    <property type="project" value="UniProtKB-KW"/>
</dbReference>
<dbReference type="AlphaFoldDB" id="A0A4T0FUL6"/>
<sequence length="242" mass="27707">MLVVGLTGGISTGKSTVTQRLREEHKIKVVDLDAVARQVVEPHTPALRQIVDRYGKEVLRWDDKTQQEVLDRPSLGKILFNDKAEKKWIEGVLHPAILKRTAWEVLKAYASLHSIVVLDVPLLFEATLHRYVGLAALVYCSPQTQLQRLMARDSVSKEEAEKKMAAQFPIDDKVSLADQVIHNDGTREDTHREVAMVVQQWRDRTRWWYVVQWLCPPLAAAQAAWIIWSKKKQGESKGEKRE</sequence>
<reference evidence="3 4" key="1">
    <citation type="submission" date="2019-03" db="EMBL/GenBank/DDBJ databases">
        <title>Sequencing 23 genomes of Wallemia ichthyophaga.</title>
        <authorList>
            <person name="Gostincar C."/>
        </authorList>
    </citation>
    <scope>NUCLEOTIDE SEQUENCE [LARGE SCALE GENOMIC DNA]</scope>
    <source>
        <strain evidence="3 4">EXF-5753</strain>
    </source>
</reference>
<dbReference type="EMBL" id="SPNW01000017">
    <property type="protein sequence ID" value="TIA90656.1"/>
    <property type="molecule type" value="Genomic_DNA"/>
</dbReference>
<name>A0A4T0FUL6_9BASI</name>
<dbReference type="OrthoDB" id="247245at2759"/>
<accession>A0A4T0FUL6</accession>
<dbReference type="PANTHER" id="PTHR10695">
    <property type="entry name" value="DEPHOSPHO-COA KINASE-RELATED"/>
    <property type="match status" value="1"/>
</dbReference>
<dbReference type="Pfam" id="PF01121">
    <property type="entry name" value="CoaE"/>
    <property type="match status" value="1"/>
</dbReference>
<dbReference type="HAMAP" id="MF_00376">
    <property type="entry name" value="Dephospho_CoA_kinase"/>
    <property type="match status" value="1"/>
</dbReference>
<proteinExistence type="inferred from homology"/>
<keyword evidence="1" id="KW-0547">Nucleotide-binding</keyword>
<dbReference type="Proteomes" id="UP000310189">
    <property type="component" value="Unassembled WGS sequence"/>
</dbReference>
<dbReference type="CDD" id="cd02022">
    <property type="entry name" value="DPCK"/>
    <property type="match status" value="1"/>
</dbReference>
<dbReference type="Gene3D" id="3.40.50.300">
    <property type="entry name" value="P-loop containing nucleotide triphosphate hydrolases"/>
    <property type="match status" value="1"/>
</dbReference>
<keyword evidence="2" id="KW-0067">ATP-binding</keyword>
<dbReference type="NCBIfam" id="TIGR00152">
    <property type="entry name" value="dephospho-CoA kinase"/>
    <property type="match status" value="1"/>
</dbReference>
<evidence type="ECO:0000256" key="2">
    <source>
        <dbReference type="ARBA" id="ARBA00022840"/>
    </source>
</evidence>
<dbReference type="SUPFAM" id="SSF52540">
    <property type="entry name" value="P-loop containing nucleoside triphosphate hydrolases"/>
    <property type="match status" value="1"/>
</dbReference>
<dbReference type="GO" id="GO:0015937">
    <property type="term" value="P:coenzyme A biosynthetic process"/>
    <property type="evidence" value="ECO:0007669"/>
    <property type="project" value="InterPro"/>
</dbReference>